<dbReference type="NCBIfam" id="TIGR01675">
    <property type="entry name" value="plant-AP"/>
    <property type="match status" value="1"/>
</dbReference>
<feature type="transmembrane region" description="Helical" evidence="3">
    <location>
        <begin position="127"/>
        <end position="147"/>
    </location>
</feature>
<feature type="region of interest" description="Disordered" evidence="2">
    <location>
        <begin position="1"/>
        <end position="60"/>
    </location>
</feature>
<name>A0AAQ3X252_PASNO</name>
<organism evidence="4 5">
    <name type="scientific">Paspalum notatum var. saurae</name>
    <dbReference type="NCBI Taxonomy" id="547442"/>
    <lineage>
        <taxon>Eukaryota</taxon>
        <taxon>Viridiplantae</taxon>
        <taxon>Streptophyta</taxon>
        <taxon>Embryophyta</taxon>
        <taxon>Tracheophyta</taxon>
        <taxon>Spermatophyta</taxon>
        <taxon>Magnoliopsida</taxon>
        <taxon>Liliopsida</taxon>
        <taxon>Poales</taxon>
        <taxon>Poaceae</taxon>
        <taxon>PACMAD clade</taxon>
        <taxon>Panicoideae</taxon>
        <taxon>Andropogonodae</taxon>
        <taxon>Paspaleae</taxon>
        <taxon>Paspalinae</taxon>
        <taxon>Paspalum</taxon>
    </lineage>
</organism>
<dbReference type="InterPro" id="IPR005519">
    <property type="entry name" value="Acid_phosphat_B-like"/>
</dbReference>
<dbReference type="EMBL" id="CP144750">
    <property type="protein sequence ID" value="WVZ82692.1"/>
    <property type="molecule type" value="Genomic_DNA"/>
</dbReference>
<accession>A0AAQ3X252</accession>
<evidence type="ECO:0000256" key="2">
    <source>
        <dbReference type="SAM" id="MobiDB-lite"/>
    </source>
</evidence>
<dbReference type="PANTHER" id="PTHR31284">
    <property type="entry name" value="ACID PHOSPHATASE-LIKE PROTEIN"/>
    <property type="match status" value="1"/>
</dbReference>
<keyword evidence="3" id="KW-0812">Transmembrane</keyword>
<dbReference type="CDD" id="cd07535">
    <property type="entry name" value="HAD_VSP"/>
    <property type="match status" value="1"/>
</dbReference>
<evidence type="ECO:0008006" key="6">
    <source>
        <dbReference type="Google" id="ProtNLM"/>
    </source>
</evidence>
<reference evidence="4 5" key="1">
    <citation type="submission" date="2024-02" db="EMBL/GenBank/DDBJ databases">
        <title>High-quality chromosome-scale genome assembly of Pensacola bahiagrass (Paspalum notatum Flugge var. saurae).</title>
        <authorList>
            <person name="Vega J.M."/>
            <person name="Podio M."/>
            <person name="Orjuela J."/>
            <person name="Siena L.A."/>
            <person name="Pessino S.C."/>
            <person name="Combes M.C."/>
            <person name="Mariac C."/>
            <person name="Albertini E."/>
            <person name="Pupilli F."/>
            <person name="Ortiz J.P.A."/>
            <person name="Leblanc O."/>
        </authorList>
    </citation>
    <scope>NUCLEOTIDE SEQUENCE [LARGE SCALE GENOMIC DNA]</scope>
    <source>
        <strain evidence="4">R1</strain>
        <tissue evidence="4">Leaf</tissue>
    </source>
</reference>
<evidence type="ECO:0000313" key="5">
    <source>
        <dbReference type="Proteomes" id="UP001341281"/>
    </source>
</evidence>
<dbReference type="PANTHER" id="PTHR31284:SF7">
    <property type="entry name" value="ACID PHOSPHATASE-LIKE PROTEIN"/>
    <property type="match status" value="1"/>
</dbReference>
<feature type="region of interest" description="Disordered" evidence="2">
    <location>
        <begin position="191"/>
        <end position="210"/>
    </location>
</feature>
<dbReference type="Proteomes" id="UP001341281">
    <property type="component" value="Chromosome 06"/>
</dbReference>
<dbReference type="SUPFAM" id="SSF56784">
    <property type="entry name" value="HAD-like"/>
    <property type="match status" value="1"/>
</dbReference>
<dbReference type="Gene3D" id="3.40.50.1000">
    <property type="entry name" value="HAD superfamily/HAD-like"/>
    <property type="match status" value="1"/>
</dbReference>
<dbReference type="InterPro" id="IPR036412">
    <property type="entry name" value="HAD-like_sf"/>
</dbReference>
<evidence type="ECO:0000256" key="1">
    <source>
        <dbReference type="ARBA" id="ARBA00022729"/>
    </source>
</evidence>
<feature type="region of interest" description="Disordered" evidence="2">
    <location>
        <begin position="74"/>
        <end position="112"/>
    </location>
</feature>
<dbReference type="AlphaFoldDB" id="A0AAQ3X252"/>
<protein>
    <recommendedName>
        <fullName evidence="6">Acid phosphatase</fullName>
    </recommendedName>
</protein>
<evidence type="ECO:0000313" key="4">
    <source>
        <dbReference type="EMBL" id="WVZ82692.1"/>
    </source>
</evidence>
<keyword evidence="5" id="KW-1185">Reference proteome</keyword>
<gene>
    <name evidence="4" type="ORF">U9M48_029928</name>
</gene>
<proteinExistence type="predicted"/>
<feature type="compositionally biased region" description="Basic and acidic residues" evidence="2">
    <location>
        <begin position="201"/>
        <end position="210"/>
    </location>
</feature>
<keyword evidence="3" id="KW-0472">Membrane</keyword>
<sequence length="427" mass="46377">MAGTSPPRCVAPPRRIVLPRIRIQLSPKSIASSSSPPPTSPPWRPPPPATARSLPSRSRRSHAFPAFLPPAVLSVTTTPQQSPPARLAIYRPRRPPPHASPASACPPRSLRSPPTPGVWDMARGGGLVHTLLLVLLLLLAAAAAAAASAEVELLQPAAPAQNDPESEDAAAAQAQAQHLLPRPLVIELPSSSSTAAAAEGGDEHEPGPYPDDVRCASWRLAAEANNLAPWKAVPRECAAHVRDYVTGAAYRSDLDLVARESAAYARAATLGGDGRDAWVFDVDETLLSNLPYYADHGYGLELFDHHKFDEWVERGEALAIPSSLELYNEVRGLGFKIFLLTGRTEGHRGVTVYNLNRQGFHDWDKLVLRAAEDRKKTATVYKSEKRKEMEEEGYRILGNSGDQWSDLLGSSMSARSFKLPNPMYYIP</sequence>
<dbReference type="GO" id="GO:0003993">
    <property type="term" value="F:acid phosphatase activity"/>
    <property type="evidence" value="ECO:0007669"/>
    <property type="project" value="InterPro"/>
</dbReference>
<evidence type="ECO:0000256" key="3">
    <source>
        <dbReference type="SAM" id="Phobius"/>
    </source>
</evidence>
<keyword evidence="3" id="KW-1133">Transmembrane helix</keyword>
<feature type="compositionally biased region" description="Low complexity" evidence="2">
    <location>
        <begin position="12"/>
        <end position="34"/>
    </location>
</feature>
<dbReference type="InterPro" id="IPR010028">
    <property type="entry name" value="Acid_phosphatase_pln"/>
</dbReference>
<feature type="compositionally biased region" description="Low complexity" evidence="2">
    <location>
        <begin position="100"/>
        <end position="112"/>
    </location>
</feature>
<keyword evidence="1" id="KW-0732">Signal</keyword>
<feature type="compositionally biased region" description="Pro residues" evidence="2">
    <location>
        <begin position="35"/>
        <end position="49"/>
    </location>
</feature>
<dbReference type="Pfam" id="PF03767">
    <property type="entry name" value="Acid_phosphat_B"/>
    <property type="match status" value="1"/>
</dbReference>
<dbReference type="InterPro" id="IPR023214">
    <property type="entry name" value="HAD_sf"/>
</dbReference>